<dbReference type="InterPro" id="IPR052537">
    <property type="entry name" value="Extradiol_RC_dioxygenase"/>
</dbReference>
<dbReference type="Proteomes" id="UP000077363">
    <property type="component" value="Chromosome"/>
</dbReference>
<dbReference type="EMBL" id="CP011387">
    <property type="protein sequence ID" value="ANE43659.1"/>
    <property type="molecule type" value="Genomic_DNA"/>
</dbReference>
<proteinExistence type="predicted"/>
<dbReference type="AlphaFoldDB" id="A0A172T9G2"/>
<dbReference type="SUPFAM" id="SSF53474">
    <property type="entry name" value="alpha/beta-Hydrolases"/>
    <property type="match status" value="1"/>
</dbReference>
<dbReference type="Pfam" id="PF00903">
    <property type="entry name" value="Glyoxalase"/>
    <property type="match status" value="2"/>
</dbReference>
<accession>A0A172T9G2</accession>
<dbReference type="SUPFAM" id="SSF54593">
    <property type="entry name" value="Glyoxalase/Bleomycin resistance protein/Dihydroxybiphenyl dioxygenase"/>
    <property type="match status" value="1"/>
</dbReference>
<dbReference type="PATRIC" id="fig|1182568.3.peg.1588"/>
<dbReference type="GO" id="GO:0016787">
    <property type="term" value="F:hydrolase activity"/>
    <property type="evidence" value="ECO:0007669"/>
    <property type="project" value="InterPro"/>
</dbReference>
<dbReference type="RefSeq" id="WP_064014729.1">
    <property type="nucleotide sequence ID" value="NZ_CP011387.1"/>
</dbReference>
<reference evidence="2 3" key="1">
    <citation type="submission" date="2015-01" db="EMBL/GenBank/DDBJ databases">
        <title>Deinococcus puniceus/DY1/ whole genome sequencing.</title>
        <authorList>
            <person name="Kim M.K."/>
            <person name="Srinivasan S."/>
            <person name="Lee J.-J."/>
        </authorList>
    </citation>
    <scope>NUCLEOTIDE SEQUENCE [LARGE SCALE GENOMIC DNA]</scope>
    <source>
        <strain evidence="2 3">DY1</strain>
    </source>
</reference>
<evidence type="ECO:0000313" key="2">
    <source>
        <dbReference type="EMBL" id="ANE43659.1"/>
    </source>
</evidence>
<protein>
    <submittedName>
        <fullName evidence="2">Phospholipase</fullName>
    </submittedName>
</protein>
<dbReference type="InterPro" id="IPR029058">
    <property type="entry name" value="AB_hydrolase_fold"/>
</dbReference>
<dbReference type="InterPro" id="IPR029068">
    <property type="entry name" value="Glyas_Bleomycin-R_OHBP_Dase"/>
</dbReference>
<dbReference type="STRING" id="1182568.SU48_07640"/>
<feature type="domain" description="VOC" evidence="1">
    <location>
        <begin position="15"/>
        <end position="139"/>
    </location>
</feature>
<dbReference type="InterPro" id="IPR037523">
    <property type="entry name" value="VOC_core"/>
</dbReference>
<sequence length="555" mass="59299">MTLSPSTPDTSPVQGLHHVTVMAQDPQRNIDFYSQTLGQRLVKVTVNFDDPGTYHLYYGDHTGQPGTIMTHFPWPAAKKGVRGNGEVVATAYSAPRASEAYWRERLTAHGFALKEDLRFGERVLTLEDPDGTWVELVFDDGQPVQPWPASPVPAEHELRGFHSVTAWVGDTQPVRALLVGQLGFGEDSTEEGTEGQRTRFRGSGSGVGLYVDVVARPGQPRGTFGAGSVHHVALRTRNDAEQLAYLQTLTAAGFRPTPVQDRQYFHSIYFREPNGVLFEIATDAPGFPDDEAVEELGKHLKLPAWYEAQRPAIEANAPKIVSREYGVTIGNRDLSAAQDAAPDDLEEAGGVQVYAAGRPLAEARVAMVLLHGRGGTAADILSLSDDLNLSAFAYLAPQAEGNTWYPQSFLAPVAQNQPHLDRALGAVGAVIDALGEQGIGPENVVLGGFSQGACLALEYASRAAAQGRRLGGVVALSGGLITLDQGGDLGGTPVFMGVAPDDAHIPLSRFQASADHLRARGAAVDARVYPGLGHSINKDELDAVRRVMQGVAGLV</sequence>
<dbReference type="Gene3D" id="3.40.50.1820">
    <property type="entry name" value="alpha/beta hydrolase"/>
    <property type="match status" value="1"/>
</dbReference>
<evidence type="ECO:0000313" key="3">
    <source>
        <dbReference type="Proteomes" id="UP000077363"/>
    </source>
</evidence>
<name>A0A172T9G2_9DEIO</name>
<organism evidence="2 3">
    <name type="scientific">Deinococcus puniceus</name>
    <dbReference type="NCBI Taxonomy" id="1182568"/>
    <lineage>
        <taxon>Bacteria</taxon>
        <taxon>Thermotogati</taxon>
        <taxon>Deinococcota</taxon>
        <taxon>Deinococci</taxon>
        <taxon>Deinococcales</taxon>
        <taxon>Deinococcaceae</taxon>
        <taxon>Deinococcus</taxon>
    </lineage>
</organism>
<dbReference type="InterPro" id="IPR003140">
    <property type="entry name" value="PLipase/COase/thioEstase"/>
</dbReference>
<dbReference type="PANTHER" id="PTHR36110">
    <property type="entry name" value="RING-CLEAVING DIOXYGENASE MHQE-RELATED"/>
    <property type="match status" value="1"/>
</dbReference>
<gene>
    <name evidence="2" type="ORF">SU48_07640</name>
</gene>
<feature type="domain" description="VOC" evidence="1">
    <location>
        <begin position="160"/>
        <end position="283"/>
    </location>
</feature>
<dbReference type="CDD" id="cd08347">
    <property type="entry name" value="PcpA_C_like"/>
    <property type="match status" value="1"/>
</dbReference>
<dbReference type="PANTHER" id="PTHR36110:SF2">
    <property type="entry name" value="RING-CLEAVING DIOXYGENASE MHQE-RELATED"/>
    <property type="match status" value="1"/>
</dbReference>
<keyword evidence="3" id="KW-1185">Reference proteome</keyword>
<dbReference type="Gene3D" id="3.10.180.10">
    <property type="entry name" value="2,3-Dihydroxybiphenyl 1,2-Dioxygenase, domain 1"/>
    <property type="match status" value="2"/>
</dbReference>
<evidence type="ECO:0000259" key="1">
    <source>
        <dbReference type="PROSITE" id="PS51819"/>
    </source>
</evidence>
<dbReference type="PROSITE" id="PS51819">
    <property type="entry name" value="VOC"/>
    <property type="match status" value="2"/>
</dbReference>
<dbReference type="InterPro" id="IPR004360">
    <property type="entry name" value="Glyas_Fos-R_dOase_dom"/>
</dbReference>
<dbReference type="OrthoDB" id="9785698at2"/>
<dbReference type="Pfam" id="PF02230">
    <property type="entry name" value="Abhydrolase_2"/>
    <property type="match status" value="1"/>
</dbReference>
<dbReference type="KEGG" id="dpu:SU48_07640"/>